<protein>
    <submittedName>
        <fullName evidence="2">VOC family protein</fullName>
    </submittedName>
</protein>
<evidence type="ECO:0000313" key="3">
    <source>
        <dbReference type="Proteomes" id="UP001139451"/>
    </source>
</evidence>
<dbReference type="EMBL" id="JAMLDX010000023">
    <property type="protein sequence ID" value="MCP3732813.1"/>
    <property type="molecule type" value="Genomic_DNA"/>
</dbReference>
<name>A0A9X2HSR0_9SPHN</name>
<keyword evidence="3" id="KW-1185">Reference proteome</keyword>
<dbReference type="InterPro" id="IPR004360">
    <property type="entry name" value="Glyas_Fos-R_dOase_dom"/>
</dbReference>
<sequence>MIKLDHVTIRTRDLSATLRFYEHFLSLRPGWRPPFSIGGAWLYPDGGDYPIVHVIETDEVLAGMRDHIAFRVTGLAAYLDKVKAAGCDYMAIPVPGISLVQVQHRDPNHVLVEATFEDEPIEAADIRDSAVA</sequence>
<dbReference type="Proteomes" id="UP001139451">
    <property type="component" value="Unassembled WGS sequence"/>
</dbReference>
<accession>A0A9X2HSR0</accession>
<dbReference type="RefSeq" id="WP_254296585.1">
    <property type="nucleotide sequence ID" value="NZ_JAMLDX010000023.1"/>
</dbReference>
<feature type="domain" description="VOC" evidence="1">
    <location>
        <begin position="3"/>
        <end position="117"/>
    </location>
</feature>
<dbReference type="SUPFAM" id="SSF54593">
    <property type="entry name" value="Glyoxalase/Bleomycin resistance protein/Dihydroxybiphenyl dioxygenase"/>
    <property type="match status" value="1"/>
</dbReference>
<organism evidence="2 3">
    <name type="scientific">Sphingomonas tagetis</name>
    <dbReference type="NCBI Taxonomy" id="2949092"/>
    <lineage>
        <taxon>Bacteria</taxon>
        <taxon>Pseudomonadati</taxon>
        <taxon>Pseudomonadota</taxon>
        <taxon>Alphaproteobacteria</taxon>
        <taxon>Sphingomonadales</taxon>
        <taxon>Sphingomonadaceae</taxon>
        <taxon>Sphingomonas</taxon>
    </lineage>
</organism>
<dbReference type="InterPro" id="IPR029068">
    <property type="entry name" value="Glyas_Bleomycin-R_OHBP_Dase"/>
</dbReference>
<dbReference type="Gene3D" id="3.10.180.10">
    <property type="entry name" value="2,3-Dihydroxybiphenyl 1,2-Dioxygenase, domain 1"/>
    <property type="match status" value="1"/>
</dbReference>
<evidence type="ECO:0000259" key="1">
    <source>
        <dbReference type="PROSITE" id="PS51819"/>
    </source>
</evidence>
<gene>
    <name evidence="2" type="ORF">M9978_20545</name>
</gene>
<proteinExistence type="predicted"/>
<dbReference type="AlphaFoldDB" id="A0A9X2HSR0"/>
<dbReference type="PANTHER" id="PTHR46142">
    <property type="match status" value="1"/>
</dbReference>
<reference evidence="2" key="1">
    <citation type="submission" date="2022-05" db="EMBL/GenBank/DDBJ databases">
        <title>Sphingomonas sp. strain MG17 Genome sequencing and assembly.</title>
        <authorList>
            <person name="Kim I."/>
        </authorList>
    </citation>
    <scope>NUCLEOTIDE SEQUENCE</scope>
    <source>
        <strain evidence="2">MG17</strain>
    </source>
</reference>
<dbReference type="PROSITE" id="PS51819">
    <property type="entry name" value="VOC"/>
    <property type="match status" value="1"/>
</dbReference>
<comment type="caution">
    <text evidence="2">The sequence shown here is derived from an EMBL/GenBank/DDBJ whole genome shotgun (WGS) entry which is preliminary data.</text>
</comment>
<dbReference type="Pfam" id="PF00903">
    <property type="entry name" value="Glyoxalase"/>
    <property type="match status" value="1"/>
</dbReference>
<evidence type="ECO:0000313" key="2">
    <source>
        <dbReference type="EMBL" id="MCP3732813.1"/>
    </source>
</evidence>
<dbReference type="InterPro" id="IPR037523">
    <property type="entry name" value="VOC_core"/>
</dbReference>
<dbReference type="PANTHER" id="PTHR46142:SF3">
    <property type="entry name" value="F18B13.24 PROTEIN"/>
    <property type="match status" value="1"/>
</dbReference>